<name>A0A7W6JTJ8_9SPHN</name>
<dbReference type="Proteomes" id="UP000557392">
    <property type="component" value="Unassembled WGS sequence"/>
</dbReference>
<dbReference type="NCBIfam" id="TIGR01444">
    <property type="entry name" value="fkbM_fam"/>
    <property type="match status" value="1"/>
</dbReference>
<feature type="domain" description="Methyltransferase FkbM" evidence="2">
    <location>
        <begin position="434"/>
        <end position="567"/>
    </location>
</feature>
<dbReference type="Gene3D" id="3.40.50.150">
    <property type="entry name" value="Vaccinia Virus protein VP39"/>
    <property type="match status" value="1"/>
</dbReference>
<comment type="caution">
    <text evidence="3">The sequence shown here is derived from an EMBL/GenBank/DDBJ whole genome shotgun (WGS) entry which is preliminary data.</text>
</comment>
<dbReference type="PANTHER" id="PTHR34203:SF15">
    <property type="entry name" value="SLL1173 PROTEIN"/>
    <property type="match status" value="1"/>
</dbReference>
<dbReference type="PANTHER" id="PTHR34203">
    <property type="entry name" value="METHYLTRANSFERASE, FKBM FAMILY PROTEIN"/>
    <property type="match status" value="1"/>
</dbReference>
<dbReference type="Pfam" id="PF05050">
    <property type="entry name" value="Methyltransf_21"/>
    <property type="match status" value="1"/>
</dbReference>
<keyword evidence="4" id="KW-1185">Reference proteome</keyword>
<dbReference type="GO" id="GO:0008168">
    <property type="term" value="F:methyltransferase activity"/>
    <property type="evidence" value="ECO:0007669"/>
    <property type="project" value="UniProtKB-KW"/>
</dbReference>
<dbReference type="RefSeq" id="WP_183998572.1">
    <property type="nucleotide sequence ID" value="NZ_JACIEH010000002.1"/>
</dbReference>
<dbReference type="GO" id="GO:0032259">
    <property type="term" value="P:methylation"/>
    <property type="evidence" value="ECO:0007669"/>
    <property type="project" value="UniProtKB-KW"/>
</dbReference>
<dbReference type="InterPro" id="IPR029063">
    <property type="entry name" value="SAM-dependent_MTases_sf"/>
</dbReference>
<feature type="region of interest" description="Disordered" evidence="1">
    <location>
        <begin position="288"/>
        <end position="323"/>
    </location>
</feature>
<dbReference type="InterPro" id="IPR052514">
    <property type="entry name" value="SAM-dependent_MTase"/>
</dbReference>
<evidence type="ECO:0000313" key="4">
    <source>
        <dbReference type="Proteomes" id="UP000557392"/>
    </source>
</evidence>
<evidence type="ECO:0000259" key="2">
    <source>
        <dbReference type="Pfam" id="PF05050"/>
    </source>
</evidence>
<evidence type="ECO:0000256" key="1">
    <source>
        <dbReference type="SAM" id="MobiDB-lite"/>
    </source>
</evidence>
<dbReference type="SUPFAM" id="SSF53335">
    <property type="entry name" value="S-adenosyl-L-methionine-dependent methyltransferases"/>
    <property type="match status" value="1"/>
</dbReference>
<reference evidence="3 4" key="1">
    <citation type="submission" date="2020-08" db="EMBL/GenBank/DDBJ databases">
        <title>Genomic Encyclopedia of Type Strains, Phase IV (KMG-IV): sequencing the most valuable type-strain genomes for metagenomic binning, comparative biology and taxonomic classification.</title>
        <authorList>
            <person name="Goeker M."/>
        </authorList>
    </citation>
    <scope>NUCLEOTIDE SEQUENCE [LARGE SCALE GENOMIC DNA]</scope>
    <source>
        <strain evidence="3 4">DSM 101806</strain>
    </source>
</reference>
<accession>A0A7W6JTJ8</accession>
<proteinExistence type="predicted"/>
<keyword evidence="3" id="KW-0489">Methyltransferase</keyword>
<dbReference type="AlphaFoldDB" id="A0A7W6JTJ8"/>
<sequence>MLFVVLLADADPSDDFAAPLAEDLVERSECRIASVAGAPDAVDPAALAEILRVQGIGCARTIVIAHGAGAMLATRLAAEIDADAIFLLAPLADGPCVAAARSVQAITGLGRADAWLAQLPALDEQAVALPDTILPLALRQSGAMAQIIPALIAGAALPDLSELTARWQRRNAYRLELTEAARPTPSGGIRLCGSILNAGETRLIFGRQSPDRLLIGGRLRMHGETHWSIEARAMPVPAELEPGESARFVISLPAPPATPANDIEIELSLLSEGALWYTDIGFPRLRLTSREPSDDVPKPAPAPAVDPTRTVTAPRSHREYPMPNTTAQTRDEIAAAYLWILGRAPDPDGLTAYLKEIESGAIALQDLRRILLDSPEFRQSRTPLVVAEVGGEAKVVVNPAEPEFGRCLAAGGGWEPHIARAITGQLHPGATFVDVGANVGVMSFQAALQVGAAGKVLAFEPNTDNAALFRRGIVANDLHNVRLFTFALSDREEMICLSDASNAKVLGQATALQALEAVQAIPGDEILLSQGRVDLIKIDVEGFELRVLRGLAGSIRRYRPRILCEFNPMCIREQAEADPELLADHIFGLAPYGDLIEHDGSLTRVSSTSELMRLWEARDAESTRLGLLPQGWVHFDILFDTAAG</sequence>
<organism evidence="3 4">
    <name type="scientific">Sphingomonas kyeonggiensis</name>
    <dbReference type="NCBI Taxonomy" id="1268553"/>
    <lineage>
        <taxon>Bacteria</taxon>
        <taxon>Pseudomonadati</taxon>
        <taxon>Pseudomonadota</taxon>
        <taxon>Alphaproteobacteria</taxon>
        <taxon>Sphingomonadales</taxon>
        <taxon>Sphingomonadaceae</taxon>
        <taxon>Sphingomonas</taxon>
    </lineage>
</organism>
<evidence type="ECO:0000313" key="3">
    <source>
        <dbReference type="EMBL" id="MBB4099281.1"/>
    </source>
</evidence>
<dbReference type="InterPro" id="IPR006342">
    <property type="entry name" value="FkbM_mtfrase"/>
</dbReference>
<feature type="compositionally biased region" description="Basic and acidic residues" evidence="1">
    <location>
        <begin position="288"/>
        <end position="297"/>
    </location>
</feature>
<protein>
    <submittedName>
        <fullName evidence="3">FkbM family methyltransferase</fullName>
    </submittedName>
</protein>
<keyword evidence="3" id="KW-0808">Transferase</keyword>
<gene>
    <name evidence="3" type="ORF">GGR46_002845</name>
</gene>
<dbReference type="EMBL" id="JACIEH010000002">
    <property type="protein sequence ID" value="MBB4099281.1"/>
    <property type="molecule type" value="Genomic_DNA"/>
</dbReference>